<dbReference type="AlphaFoldDB" id="A0A8J5HR40"/>
<keyword evidence="3" id="KW-1185">Reference proteome</keyword>
<gene>
    <name evidence="2" type="ORF">ZIOFF_007582</name>
</gene>
<evidence type="ECO:0000259" key="1">
    <source>
        <dbReference type="Pfam" id="PF03900"/>
    </source>
</evidence>
<dbReference type="PANTHER" id="PTHR11557">
    <property type="entry name" value="PORPHOBILINOGEN DEAMINASE"/>
    <property type="match status" value="1"/>
</dbReference>
<proteinExistence type="predicted"/>
<dbReference type="InterPro" id="IPR000860">
    <property type="entry name" value="HemC"/>
</dbReference>
<dbReference type="EMBL" id="JACMSC010000002">
    <property type="protein sequence ID" value="KAG6533707.1"/>
    <property type="molecule type" value="Genomic_DNA"/>
</dbReference>
<dbReference type="Gene3D" id="3.30.160.40">
    <property type="entry name" value="Porphobilinogen deaminase, C-terminal domain"/>
    <property type="match status" value="1"/>
</dbReference>
<sequence length="125" mass="14111">MRYTMGIDISLIVNQANCIASLNHHYTQLAVVCERAFLETLDWSCCTPIAGYAHRDTDGNCVLRRLINSSDRKRALETSIKGLYALDDMVAMGKDLGRVTFKSWPRFLQLVTFIQFTFTESGGII</sequence>
<dbReference type="GO" id="GO:0006783">
    <property type="term" value="P:heme biosynthetic process"/>
    <property type="evidence" value="ECO:0007669"/>
    <property type="project" value="TreeGrafter"/>
</dbReference>
<reference evidence="2 3" key="1">
    <citation type="submission" date="2020-08" db="EMBL/GenBank/DDBJ databases">
        <title>Plant Genome Project.</title>
        <authorList>
            <person name="Zhang R.-G."/>
        </authorList>
    </citation>
    <scope>NUCLEOTIDE SEQUENCE [LARGE SCALE GENOMIC DNA]</scope>
    <source>
        <tissue evidence="2">Rhizome</tissue>
    </source>
</reference>
<dbReference type="InterPro" id="IPR022418">
    <property type="entry name" value="Porphobilinogen_deaminase_C"/>
</dbReference>
<feature type="domain" description="Porphobilinogen deaminase C-terminal" evidence="1">
    <location>
        <begin position="29"/>
        <end position="97"/>
    </location>
</feature>
<organism evidence="2 3">
    <name type="scientific">Zingiber officinale</name>
    <name type="common">Ginger</name>
    <name type="synonym">Amomum zingiber</name>
    <dbReference type="NCBI Taxonomy" id="94328"/>
    <lineage>
        <taxon>Eukaryota</taxon>
        <taxon>Viridiplantae</taxon>
        <taxon>Streptophyta</taxon>
        <taxon>Embryophyta</taxon>
        <taxon>Tracheophyta</taxon>
        <taxon>Spermatophyta</taxon>
        <taxon>Magnoliopsida</taxon>
        <taxon>Liliopsida</taxon>
        <taxon>Zingiberales</taxon>
        <taxon>Zingiberaceae</taxon>
        <taxon>Zingiber</taxon>
    </lineage>
</organism>
<dbReference type="GO" id="GO:0004418">
    <property type="term" value="F:hydroxymethylbilane synthase activity"/>
    <property type="evidence" value="ECO:0007669"/>
    <property type="project" value="InterPro"/>
</dbReference>
<dbReference type="Proteomes" id="UP000734854">
    <property type="component" value="Unassembled WGS sequence"/>
</dbReference>
<comment type="caution">
    <text evidence="2">The sequence shown here is derived from an EMBL/GenBank/DDBJ whole genome shotgun (WGS) entry which is preliminary data.</text>
</comment>
<dbReference type="SUPFAM" id="SSF54782">
    <property type="entry name" value="Porphobilinogen deaminase (hydroxymethylbilane synthase), C-terminal domain"/>
    <property type="match status" value="1"/>
</dbReference>
<dbReference type="GO" id="GO:0005737">
    <property type="term" value="C:cytoplasm"/>
    <property type="evidence" value="ECO:0007669"/>
    <property type="project" value="TreeGrafter"/>
</dbReference>
<accession>A0A8J5HR40</accession>
<protein>
    <recommendedName>
        <fullName evidence="1">Porphobilinogen deaminase C-terminal domain-containing protein</fullName>
    </recommendedName>
</protein>
<dbReference type="PANTHER" id="PTHR11557:SF0">
    <property type="entry name" value="PORPHOBILINOGEN DEAMINASE"/>
    <property type="match status" value="1"/>
</dbReference>
<dbReference type="Pfam" id="PF03900">
    <property type="entry name" value="Porphobil_deamC"/>
    <property type="match status" value="1"/>
</dbReference>
<evidence type="ECO:0000313" key="2">
    <source>
        <dbReference type="EMBL" id="KAG6533707.1"/>
    </source>
</evidence>
<dbReference type="InterPro" id="IPR036803">
    <property type="entry name" value="Porphobilinogen_deaminase_C_sf"/>
</dbReference>
<evidence type="ECO:0000313" key="3">
    <source>
        <dbReference type="Proteomes" id="UP000734854"/>
    </source>
</evidence>
<name>A0A8J5HR40_ZINOF</name>